<dbReference type="Gene3D" id="3.30.50.10">
    <property type="entry name" value="Erythroid Transcription Factor GATA-1, subunit A"/>
    <property type="match status" value="1"/>
</dbReference>
<evidence type="ECO:0000313" key="12">
    <source>
        <dbReference type="Proteomes" id="UP001457282"/>
    </source>
</evidence>
<organism evidence="11 12">
    <name type="scientific">Rubus argutus</name>
    <name type="common">Southern blackberry</name>
    <dbReference type="NCBI Taxonomy" id="59490"/>
    <lineage>
        <taxon>Eukaryota</taxon>
        <taxon>Viridiplantae</taxon>
        <taxon>Streptophyta</taxon>
        <taxon>Embryophyta</taxon>
        <taxon>Tracheophyta</taxon>
        <taxon>Spermatophyta</taxon>
        <taxon>Magnoliopsida</taxon>
        <taxon>eudicotyledons</taxon>
        <taxon>Gunneridae</taxon>
        <taxon>Pentapetalae</taxon>
        <taxon>rosids</taxon>
        <taxon>fabids</taxon>
        <taxon>Rosales</taxon>
        <taxon>Rosaceae</taxon>
        <taxon>Rosoideae</taxon>
        <taxon>Rosoideae incertae sedis</taxon>
        <taxon>Rubus</taxon>
    </lineage>
</organism>
<keyword evidence="7" id="KW-0010">Activator</keyword>
<dbReference type="AlphaFoldDB" id="A0AAW1X4U7"/>
<gene>
    <name evidence="11" type="ORF">M0R45_018630</name>
</gene>
<feature type="domain" description="GATA-type" evidence="10">
    <location>
        <begin position="58"/>
        <end position="87"/>
    </location>
</feature>
<dbReference type="GO" id="GO:0030154">
    <property type="term" value="P:cell differentiation"/>
    <property type="evidence" value="ECO:0007669"/>
    <property type="project" value="TreeGrafter"/>
</dbReference>
<evidence type="ECO:0000256" key="4">
    <source>
        <dbReference type="ARBA" id="ARBA00022833"/>
    </source>
</evidence>
<reference evidence="11 12" key="1">
    <citation type="journal article" date="2023" name="G3 (Bethesda)">
        <title>A chromosome-length genome assembly and annotation of blackberry (Rubus argutus, cv. 'Hillquist').</title>
        <authorList>
            <person name="Bruna T."/>
            <person name="Aryal R."/>
            <person name="Dudchenko O."/>
            <person name="Sargent D.J."/>
            <person name="Mead D."/>
            <person name="Buti M."/>
            <person name="Cavallini A."/>
            <person name="Hytonen T."/>
            <person name="Andres J."/>
            <person name="Pham M."/>
            <person name="Weisz D."/>
            <person name="Mascagni F."/>
            <person name="Usai G."/>
            <person name="Natali L."/>
            <person name="Bassil N."/>
            <person name="Fernandez G.E."/>
            <person name="Lomsadze A."/>
            <person name="Armour M."/>
            <person name="Olukolu B."/>
            <person name="Poorten T."/>
            <person name="Britton C."/>
            <person name="Davik J."/>
            <person name="Ashrafi H."/>
            <person name="Aiden E.L."/>
            <person name="Borodovsky M."/>
            <person name="Worthington M."/>
        </authorList>
    </citation>
    <scope>NUCLEOTIDE SEQUENCE [LARGE SCALE GENOMIC DNA]</scope>
    <source>
        <strain evidence="11">PI 553951</strain>
    </source>
</reference>
<evidence type="ECO:0000256" key="8">
    <source>
        <dbReference type="ARBA" id="ARBA00023163"/>
    </source>
</evidence>
<evidence type="ECO:0000256" key="3">
    <source>
        <dbReference type="ARBA" id="ARBA00022771"/>
    </source>
</evidence>
<evidence type="ECO:0000256" key="6">
    <source>
        <dbReference type="ARBA" id="ARBA00023125"/>
    </source>
</evidence>
<dbReference type="InterPro" id="IPR013088">
    <property type="entry name" value="Znf_NHR/GATA"/>
</dbReference>
<dbReference type="PROSITE" id="PS50114">
    <property type="entry name" value="GATA_ZN_FINGER_2"/>
    <property type="match status" value="1"/>
</dbReference>
<dbReference type="GO" id="GO:0008270">
    <property type="term" value="F:zinc ion binding"/>
    <property type="evidence" value="ECO:0007669"/>
    <property type="project" value="UniProtKB-KW"/>
</dbReference>
<dbReference type="GO" id="GO:0006355">
    <property type="term" value="P:regulation of DNA-templated transcription"/>
    <property type="evidence" value="ECO:0007669"/>
    <property type="project" value="InterPro"/>
</dbReference>
<proteinExistence type="inferred from homology"/>
<comment type="similarity">
    <text evidence="1">Belongs to the type IV zinc-finger family. Class A subfamily.</text>
</comment>
<sequence>MGRLGPTTLCSACGNRYEPLWKKRGDRGHCQKVSALWFCNQTNNNPDKKASAEVEIRRKCQHCGAEETPLWRAGPLGCKTLCNACGIRWYKFGDLCREYCPASSPTFSRELHSNFYRKVTGMRKQDIGVEMVVEPVDKKNTIGE</sequence>
<accession>A0AAW1X4U7</accession>
<keyword evidence="3 9" id="KW-0863">Zinc-finger</keyword>
<dbReference type="GO" id="GO:0005634">
    <property type="term" value="C:nucleus"/>
    <property type="evidence" value="ECO:0007669"/>
    <property type="project" value="TreeGrafter"/>
</dbReference>
<dbReference type="PANTHER" id="PTHR45658">
    <property type="entry name" value="GATA TRANSCRIPTION FACTOR"/>
    <property type="match status" value="1"/>
</dbReference>
<keyword evidence="6" id="KW-0238">DNA-binding</keyword>
<evidence type="ECO:0000256" key="7">
    <source>
        <dbReference type="ARBA" id="ARBA00023159"/>
    </source>
</evidence>
<dbReference type="CDD" id="cd00202">
    <property type="entry name" value="ZnF_GATA"/>
    <property type="match status" value="1"/>
</dbReference>
<dbReference type="Proteomes" id="UP001457282">
    <property type="component" value="Unassembled WGS sequence"/>
</dbReference>
<keyword evidence="8" id="KW-0804">Transcription</keyword>
<keyword evidence="2" id="KW-0479">Metal-binding</keyword>
<evidence type="ECO:0000256" key="1">
    <source>
        <dbReference type="ARBA" id="ARBA00005694"/>
    </source>
</evidence>
<evidence type="ECO:0000313" key="11">
    <source>
        <dbReference type="EMBL" id="KAK9931353.1"/>
    </source>
</evidence>
<keyword evidence="4" id="KW-0862">Zinc</keyword>
<dbReference type="PROSITE" id="PS00344">
    <property type="entry name" value="GATA_ZN_FINGER_1"/>
    <property type="match status" value="1"/>
</dbReference>
<dbReference type="GO" id="GO:0043565">
    <property type="term" value="F:sequence-specific DNA binding"/>
    <property type="evidence" value="ECO:0007669"/>
    <property type="project" value="InterPro"/>
</dbReference>
<dbReference type="SUPFAM" id="SSF57716">
    <property type="entry name" value="Glucocorticoid receptor-like (DNA-binding domain)"/>
    <property type="match status" value="1"/>
</dbReference>
<dbReference type="PANTHER" id="PTHR45658:SF42">
    <property type="entry name" value="GATA TRANSCRIPTION FACTOR 1"/>
    <property type="match status" value="1"/>
</dbReference>
<dbReference type="EMBL" id="JBEDUW010000004">
    <property type="protein sequence ID" value="KAK9931353.1"/>
    <property type="molecule type" value="Genomic_DNA"/>
</dbReference>
<dbReference type="InterPro" id="IPR000679">
    <property type="entry name" value="Znf_GATA"/>
</dbReference>
<dbReference type="InterPro" id="IPR051140">
    <property type="entry name" value="GATA_TF"/>
</dbReference>
<dbReference type="SMART" id="SM00401">
    <property type="entry name" value="ZnF_GATA"/>
    <property type="match status" value="1"/>
</dbReference>
<keyword evidence="5" id="KW-0805">Transcription regulation</keyword>
<dbReference type="Pfam" id="PF00320">
    <property type="entry name" value="GATA"/>
    <property type="match status" value="1"/>
</dbReference>
<evidence type="ECO:0000256" key="5">
    <source>
        <dbReference type="ARBA" id="ARBA00023015"/>
    </source>
</evidence>
<protein>
    <recommendedName>
        <fullName evidence="10">GATA-type domain-containing protein</fullName>
    </recommendedName>
</protein>
<evidence type="ECO:0000259" key="10">
    <source>
        <dbReference type="PROSITE" id="PS50114"/>
    </source>
</evidence>
<comment type="caution">
    <text evidence="11">The sequence shown here is derived from an EMBL/GenBank/DDBJ whole genome shotgun (WGS) entry which is preliminary data.</text>
</comment>
<evidence type="ECO:0000256" key="9">
    <source>
        <dbReference type="PROSITE-ProRule" id="PRU00094"/>
    </source>
</evidence>
<keyword evidence="12" id="KW-1185">Reference proteome</keyword>
<evidence type="ECO:0000256" key="2">
    <source>
        <dbReference type="ARBA" id="ARBA00022723"/>
    </source>
</evidence>
<name>A0AAW1X4U7_RUBAR</name>